<evidence type="ECO:0000313" key="7">
    <source>
        <dbReference type="Proteomes" id="UP000232722"/>
    </source>
</evidence>
<evidence type="ECO:0000256" key="2">
    <source>
        <dbReference type="ARBA" id="ARBA00022741"/>
    </source>
</evidence>
<keyword evidence="3 6" id="KW-0418">Kinase</keyword>
<dbReference type="PROSITE" id="PS50011">
    <property type="entry name" value="PROTEIN_KINASE_DOM"/>
    <property type="match status" value="1"/>
</dbReference>
<dbReference type="Proteomes" id="UP000232722">
    <property type="component" value="Unassembled WGS sequence"/>
</dbReference>
<dbReference type="PANTHER" id="PTHR44329">
    <property type="entry name" value="SERINE/THREONINE-PROTEIN KINASE TNNI3K-RELATED"/>
    <property type="match status" value="1"/>
</dbReference>
<keyword evidence="2" id="KW-0547">Nucleotide-binding</keyword>
<keyword evidence="4" id="KW-0067">ATP-binding</keyword>
<dbReference type="InterPro" id="IPR001245">
    <property type="entry name" value="Ser-Thr/Tyr_kinase_cat_dom"/>
</dbReference>
<proteinExistence type="predicted"/>
<dbReference type="InterPro" id="IPR011009">
    <property type="entry name" value="Kinase-like_dom_sf"/>
</dbReference>
<dbReference type="AlphaFoldDB" id="A0A2N0NN64"/>
<reference evidence="6 7" key="2">
    <citation type="submission" date="2017-09" db="EMBL/GenBank/DDBJ databases">
        <title>Extensive intraspecific genome diversity in a model arbuscular mycorrhizal fungus.</title>
        <authorList>
            <person name="Chen E.C."/>
            <person name="Morin E."/>
            <person name="Beaudet D."/>
            <person name="Noel J."/>
            <person name="Ndikumana S."/>
            <person name="Charron P."/>
            <person name="St-Onge C."/>
            <person name="Giorgi J."/>
            <person name="Grigoriev I.V."/>
            <person name="Roux C."/>
            <person name="Martin F.M."/>
            <person name="Corradi N."/>
        </authorList>
    </citation>
    <scope>NUCLEOTIDE SEQUENCE [LARGE SCALE GENOMIC DNA]</scope>
    <source>
        <strain evidence="6 7">A5</strain>
    </source>
</reference>
<name>A0A2N0NN64_9GLOM</name>
<dbReference type="GO" id="GO:0004674">
    <property type="term" value="F:protein serine/threonine kinase activity"/>
    <property type="evidence" value="ECO:0007669"/>
    <property type="project" value="TreeGrafter"/>
</dbReference>
<gene>
    <name evidence="6" type="ORF">RhiirA5_435697</name>
</gene>
<evidence type="ECO:0000256" key="4">
    <source>
        <dbReference type="ARBA" id="ARBA00022840"/>
    </source>
</evidence>
<dbReference type="InterPro" id="IPR051681">
    <property type="entry name" value="Ser/Thr_Kinases-Pseudokinases"/>
</dbReference>
<sequence length="606" mass="70990">MNSDNNTFNPTPRLKSSPVPVLFIPFKNDENIYNYCGNKYSVTLEFKQKYCKNCLFWYNKYTTSNDTYLDTYITTNNVQCIKHEVNRNNFNTMNIQEWCEYCSEVSYFRQVIPNTLSFNNSYLSLFCTHDKVYCELCDKRWSSYLSKNGQDCYQIFSGWVKSTLTKKSISILNLPWWDNCNKCLVCELELKYIHQHSESYYQKWCSNCCVIYTGCRYCLTTNIIFGITDQSQCMKCKRILFIIIDITNMFSGNYIIDEFLASTIFDNNEQRSIAGYMNNNTNINPFEVYKFIIKHLRTIRLKIKWIPYSQIKNLRKIAEGGFSIVHKATLVDGSSDRDVAIKKLRDSQYFLDELKSFCQLNKAYGVIMCYGITQDPVTKEYMLIMDYAEGGDLHSYLKKNFINITWNDKLNIIEGISFGLLSIHSNNYIHRDFHSGNILSLYGQIDYWRIGDLGLSQPANNTLSNNEIYGVLPYIAPEIFKGGTFSKETDIYSFGMIMWELTTGCKPFANIEHNYELVYKIIDGKRPEITNDTPECFANLMKECWDSNPSKRPTIDEIYDFVSNWKIMCSLFYGITLIEIIEEFKQAEERRLELIQLKKLGPEFNE</sequence>
<evidence type="ECO:0000256" key="1">
    <source>
        <dbReference type="ARBA" id="ARBA00022679"/>
    </source>
</evidence>
<dbReference type="VEuPathDB" id="FungiDB:RhiirFUN_010155"/>
<dbReference type="SUPFAM" id="SSF56112">
    <property type="entry name" value="Protein kinase-like (PK-like)"/>
    <property type="match status" value="1"/>
</dbReference>
<dbReference type="EMBL" id="LLXJ01004287">
    <property type="protein sequence ID" value="PKB95974.1"/>
    <property type="molecule type" value="Genomic_DNA"/>
</dbReference>
<dbReference type="VEuPathDB" id="FungiDB:RhiirA1_534944"/>
<reference evidence="6 7" key="1">
    <citation type="submission" date="2016-04" db="EMBL/GenBank/DDBJ databases">
        <title>Genome analyses suggest a sexual origin of heterokaryosis in a supposedly ancient asexual fungus.</title>
        <authorList>
            <person name="Ropars J."/>
            <person name="Sedzielewska K."/>
            <person name="Noel J."/>
            <person name="Charron P."/>
            <person name="Farinelli L."/>
            <person name="Marton T."/>
            <person name="Kruger M."/>
            <person name="Pelin A."/>
            <person name="Brachmann A."/>
            <person name="Corradi N."/>
        </authorList>
    </citation>
    <scope>NUCLEOTIDE SEQUENCE [LARGE SCALE GENOMIC DNA]</scope>
    <source>
        <strain evidence="6 7">A5</strain>
    </source>
</reference>
<feature type="domain" description="Protein kinase" evidence="5">
    <location>
        <begin position="311"/>
        <end position="562"/>
    </location>
</feature>
<dbReference type="Pfam" id="PF07714">
    <property type="entry name" value="PK_Tyr_Ser-Thr"/>
    <property type="match status" value="1"/>
</dbReference>
<accession>A0A2N0NN64</accession>
<organism evidence="6 7">
    <name type="scientific">Rhizophagus irregularis</name>
    <dbReference type="NCBI Taxonomy" id="588596"/>
    <lineage>
        <taxon>Eukaryota</taxon>
        <taxon>Fungi</taxon>
        <taxon>Fungi incertae sedis</taxon>
        <taxon>Mucoromycota</taxon>
        <taxon>Glomeromycotina</taxon>
        <taxon>Glomeromycetes</taxon>
        <taxon>Glomerales</taxon>
        <taxon>Glomeraceae</taxon>
        <taxon>Rhizophagus</taxon>
    </lineage>
</organism>
<dbReference type="InterPro" id="IPR000719">
    <property type="entry name" value="Prot_kinase_dom"/>
</dbReference>
<evidence type="ECO:0000256" key="3">
    <source>
        <dbReference type="ARBA" id="ARBA00022777"/>
    </source>
</evidence>
<dbReference type="GO" id="GO:0005524">
    <property type="term" value="F:ATP binding"/>
    <property type="evidence" value="ECO:0007669"/>
    <property type="project" value="UniProtKB-KW"/>
</dbReference>
<evidence type="ECO:0000313" key="6">
    <source>
        <dbReference type="EMBL" id="PKB95974.1"/>
    </source>
</evidence>
<dbReference type="VEuPathDB" id="FungiDB:FUN_006230"/>
<dbReference type="Gene3D" id="1.10.510.10">
    <property type="entry name" value="Transferase(Phosphotransferase) domain 1"/>
    <property type="match status" value="1"/>
</dbReference>
<dbReference type="PANTHER" id="PTHR44329:SF288">
    <property type="entry name" value="MITOGEN-ACTIVATED PROTEIN KINASE KINASE KINASE 20"/>
    <property type="match status" value="1"/>
</dbReference>
<evidence type="ECO:0000259" key="5">
    <source>
        <dbReference type="PROSITE" id="PS50011"/>
    </source>
</evidence>
<comment type="caution">
    <text evidence="6">The sequence shown here is derived from an EMBL/GenBank/DDBJ whole genome shotgun (WGS) entry which is preliminary data.</text>
</comment>
<keyword evidence="1" id="KW-0808">Transferase</keyword>
<protein>
    <submittedName>
        <fullName evidence="6">Kinase-like protein</fullName>
    </submittedName>
</protein>
<dbReference type="PRINTS" id="PR00109">
    <property type="entry name" value="TYRKINASE"/>
</dbReference>